<dbReference type="Gene3D" id="3.30.70.1320">
    <property type="entry name" value="Multidrug efflux transporter AcrB pore domain like"/>
    <property type="match status" value="1"/>
</dbReference>
<dbReference type="SUPFAM" id="SSF82693">
    <property type="entry name" value="Multidrug efflux transporter AcrB pore domain, PN1, PN2, PC1 and PC2 subdomains"/>
    <property type="match status" value="2"/>
</dbReference>
<feature type="transmembrane region" description="Helical" evidence="2">
    <location>
        <begin position="13"/>
        <end position="31"/>
    </location>
</feature>
<dbReference type="GO" id="GO:0005886">
    <property type="term" value="C:plasma membrane"/>
    <property type="evidence" value="ECO:0007669"/>
    <property type="project" value="TreeGrafter"/>
</dbReference>
<dbReference type="RefSeq" id="WP_066785069.1">
    <property type="nucleotide sequence ID" value="NZ_CP014806.1"/>
</dbReference>
<protein>
    <submittedName>
        <fullName evidence="3">Swarming motility protein SwrC</fullName>
    </submittedName>
</protein>
<keyword evidence="2" id="KW-0472">Membrane</keyword>
<keyword evidence="2" id="KW-0812">Transmembrane</keyword>
<dbReference type="AlphaFoldDB" id="A0A143H966"/>
<dbReference type="STRING" id="241244.ATY39_01960"/>
<feature type="transmembrane region" description="Helical" evidence="2">
    <location>
        <begin position="979"/>
        <end position="998"/>
    </location>
</feature>
<dbReference type="SUPFAM" id="SSF82714">
    <property type="entry name" value="Multidrug efflux transporter AcrB TolC docking domain, DN and DC subdomains"/>
    <property type="match status" value="2"/>
</dbReference>
<feature type="transmembrane region" description="Helical" evidence="2">
    <location>
        <begin position="390"/>
        <end position="408"/>
    </location>
</feature>
<evidence type="ECO:0000313" key="4">
    <source>
        <dbReference type="Proteomes" id="UP000076021"/>
    </source>
</evidence>
<dbReference type="Gene3D" id="3.30.70.1430">
    <property type="entry name" value="Multidrug efflux transporter AcrB pore domain"/>
    <property type="match status" value="2"/>
</dbReference>
<dbReference type="Pfam" id="PF00873">
    <property type="entry name" value="ACR_tran"/>
    <property type="match status" value="2"/>
</dbReference>
<feature type="transmembrane region" description="Helical" evidence="2">
    <location>
        <begin position="933"/>
        <end position="958"/>
    </location>
</feature>
<dbReference type="InterPro" id="IPR001036">
    <property type="entry name" value="Acrflvin-R"/>
</dbReference>
<dbReference type="Gene3D" id="3.30.2090.10">
    <property type="entry name" value="Multidrug efflux transporter AcrB TolC docking domain, DN and DC subdomains"/>
    <property type="match status" value="2"/>
</dbReference>
<dbReference type="PANTHER" id="PTHR32063:SF0">
    <property type="entry name" value="SWARMING MOTILITY PROTEIN SWRC"/>
    <property type="match status" value="1"/>
</dbReference>
<reference evidence="4" key="2">
    <citation type="submission" date="2016-03" db="EMBL/GenBank/DDBJ databases">
        <authorList>
            <person name="Ploux O."/>
        </authorList>
    </citation>
    <scope>NUCLEOTIDE SEQUENCE [LARGE SCALE GENOMIC DNA]</scope>
    <source>
        <strain evidence="4">PP9</strain>
    </source>
</reference>
<sequence>MNSLIKFVLKNKLAVWLLTIIVAAAGLYSGLKMKLETIPDISVPVATVTTVYPGATPQQVADDISIPYEKAVNHLKGVSSVYSNSYQNASSLQIEFKYGTDMKEAVGNIKEAIEKVELPETAQKPTVDRININAFPIVALSVANKDQSIADLTKTTENYFVPKLEGIDGVSSVSVSGQQVEKVELTYDQKKLAQYGLTEDSIKQYVKAMDTKVPLGMFQFKDEEQSVVVDGKMTTIKDLKKLSIPVSMGNSSQAQQPADAAQGDASQASAAQGGQGMQQAPPAKPFVNLGELAKIKVIGEVESVSRTNGQNAIAVQVVKSQEANTVNVVNDVKKASNKFEKENKGMDIEVTLDQGQPIEESVQTMLDKALFGAIFAVIIIMLFLRNIRSTIISVISIPLSLLIAVGVLKQMDISLNMMTLGAMTVAIGRVIDDSIVVIENIYRRIYLEGEKLHGRALIREATMEMFKPILSSTIVTIAVFLPLGLVGGMVGELFLPFGLTMAFALIASLIVAVTIVPVMAHSLFKKELYGQKKTKKEEHGKLANGYKRILEWVLNHKWITSILSVVILVASLFLAPLVGFSFLPDDEQKMVYLTYTPKPGETRDQVLEKVEEIEKVAMKKKNVDTVQSSVGGANPMSPGNSNGALVYVIYDKDTQNFGDKKESLIKEVENIGHEGKWKSQDFSSTGSSNEISYSVYGNTVEDIKPVVNKIKNIMKKQDHLKNAKSSLAENYEEKTLVIDQDKAKALGLTTGQIAMAINPNTQTEVLTTVTREGKELDVNVHKEAASPDEFKDVLNETVDSPLGKKVKISDVADVKEGTTSNQINRSKGKVYADVTATVTSKDVTKASSAVEKEIKKLDLPNSVEVDTGGVAEDMNEAFGQLGLAIVAAIAIVYFTLVVTFGEGLAPFAILFSLPFTVIGALVALYISGETISVSSLIGLLMLIGIVVTNAIVLVDRIIHMEHAGKSMREAILEAGATRLRPILMTAIATIGALIPLAIGAEGGGLISKGVGVTVIGGLISSTILTLLIVPLVYELLSRILKKDRAHENKVD</sequence>
<keyword evidence="4" id="KW-1185">Reference proteome</keyword>
<feature type="transmembrane region" description="Helical" evidence="2">
    <location>
        <begin position="1010"/>
        <end position="1036"/>
    </location>
</feature>
<gene>
    <name evidence="3" type="ORF">ATY39_01960</name>
</gene>
<dbReference type="Proteomes" id="UP000076021">
    <property type="component" value="Chromosome"/>
</dbReference>
<feature type="transmembrane region" description="Helical" evidence="2">
    <location>
        <begin position="502"/>
        <end position="524"/>
    </location>
</feature>
<dbReference type="OrthoDB" id="9757876at2"/>
<dbReference type="InterPro" id="IPR027463">
    <property type="entry name" value="AcrB_DN_DC_subdom"/>
</dbReference>
<reference evidence="3 4" key="1">
    <citation type="journal article" date="2016" name="Genome Announc.">
        <title>Whole-Genome Sequence of Rummeliibacillus stabekisii Strain PP9 Isolated from Antarctic Soil.</title>
        <authorList>
            <person name="da Mota F.F."/>
            <person name="Vollu R.E."/>
            <person name="Jurelevicius D."/>
            <person name="Seldin L."/>
        </authorList>
    </citation>
    <scope>NUCLEOTIDE SEQUENCE [LARGE SCALE GENOMIC DNA]</scope>
    <source>
        <strain evidence="3 4">PP9</strain>
    </source>
</reference>
<feature type="transmembrane region" description="Helical" evidence="2">
    <location>
        <begin position="469"/>
        <end position="490"/>
    </location>
</feature>
<feature type="transmembrane region" description="Helical" evidence="2">
    <location>
        <begin position="907"/>
        <end position="927"/>
    </location>
</feature>
<dbReference type="SUPFAM" id="SSF82866">
    <property type="entry name" value="Multidrug efflux transporter AcrB transmembrane domain"/>
    <property type="match status" value="2"/>
</dbReference>
<dbReference type="GO" id="GO:0042910">
    <property type="term" value="F:xenobiotic transmembrane transporter activity"/>
    <property type="evidence" value="ECO:0007669"/>
    <property type="project" value="TreeGrafter"/>
</dbReference>
<organism evidence="3 4">
    <name type="scientific">Rummeliibacillus stabekisii</name>
    <dbReference type="NCBI Taxonomy" id="241244"/>
    <lineage>
        <taxon>Bacteria</taxon>
        <taxon>Bacillati</taxon>
        <taxon>Bacillota</taxon>
        <taxon>Bacilli</taxon>
        <taxon>Bacillales</taxon>
        <taxon>Caryophanaceae</taxon>
        <taxon>Rummeliibacillus</taxon>
    </lineage>
</organism>
<dbReference type="PRINTS" id="PR00702">
    <property type="entry name" value="ACRIFLAVINRP"/>
</dbReference>
<proteinExistence type="predicted"/>
<evidence type="ECO:0000256" key="2">
    <source>
        <dbReference type="SAM" id="Phobius"/>
    </source>
</evidence>
<evidence type="ECO:0000313" key="3">
    <source>
        <dbReference type="EMBL" id="AMW98293.1"/>
    </source>
</evidence>
<accession>A0A143H966</accession>
<feature type="transmembrane region" description="Helical" evidence="2">
    <location>
        <begin position="558"/>
        <end position="583"/>
    </location>
</feature>
<dbReference type="Gene3D" id="1.20.1640.10">
    <property type="entry name" value="Multidrug efflux transporter AcrB transmembrane domain"/>
    <property type="match status" value="2"/>
</dbReference>
<dbReference type="PANTHER" id="PTHR32063">
    <property type="match status" value="1"/>
</dbReference>
<evidence type="ECO:0000256" key="1">
    <source>
        <dbReference type="SAM" id="MobiDB-lite"/>
    </source>
</evidence>
<dbReference type="KEGG" id="rst:ATY39_01960"/>
<keyword evidence="2" id="KW-1133">Transmembrane helix</keyword>
<feature type="region of interest" description="Disordered" evidence="1">
    <location>
        <begin position="247"/>
        <end position="283"/>
    </location>
</feature>
<dbReference type="Gene3D" id="3.30.70.1440">
    <property type="entry name" value="Multidrug efflux transporter AcrB pore domain"/>
    <property type="match status" value="1"/>
</dbReference>
<name>A0A143H966_9BACL</name>
<feature type="transmembrane region" description="Helical" evidence="2">
    <location>
        <begin position="881"/>
        <end position="900"/>
    </location>
</feature>
<dbReference type="EMBL" id="CP014806">
    <property type="protein sequence ID" value="AMW98293.1"/>
    <property type="molecule type" value="Genomic_DNA"/>
</dbReference>
<feature type="compositionally biased region" description="Low complexity" evidence="1">
    <location>
        <begin position="251"/>
        <end position="281"/>
    </location>
</feature>